<evidence type="ECO:0008006" key="3">
    <source>
        <dbReference type="Google" id="ProtNLM"/>
    </source>
</evidence>
<dbReference type="SUPFAM" id="SSF49899">
    <property type="entry name" value="Concanavalin A-like lectins/glucanases"/>
    <property type="match status" value="3"/>
</dbReference>
<dbReference type="Proteomes" id="UP000278031">
    <property type="component" value="Unassembled WGS sequence"/>
</dbReference>
<organism evidence="1 2">
    <name type="scientific">Candidatus Iainarchaeum sp</name>
    <dbReference type="NCBI Taxonomy" id="3101447"/>
    <lineage>
        <taxon>Archaea</taxon>
        <taxon>Candidatus Iainarchaeota</taxon>
        <taxon>Candidatus Iainarchaeia</taxon>
        <taxon>Candidatus Iainarchaeales</taxon>
        <taxon>Candidatus Iainarchaeaceae</taxon>
        <taxon>Candidatus Iainarchaeum</taxon>
    </lineage>
</organism>
<name>A0A497JHV1_9ARCH</name>
<dbReference type="EMBL" id="QMWP01000014">
    <property type="protein sequence ID" value="RLG71032.1"/>
    <property type="molecule type" value="Genomic_DNA"/>
</dbReference>
<evidence type="ECO:0000313" key="2">
    <source>
        <dbReference type="Proteomes" id="UP000278031"/>
    </source>
</evidence>
<dbReference type="Pfam" id="PF13385">
    <property type="entry name" value="Laminin_G_3"/>
    <property type="match status" value="3"/>
</dbReference>
<comment type="caution">
    <text evidence="1">The sequence shown here is derived from an EMBL/GenBank/DDBJ whole genome shotgun (WGS) entry which is preliminary data.</text>
</comment>
<sequence length="1296" mass="146637">MRRKEQAFSWVVLLGLLLALLNLTQHEPQVFRAYSLAEPGTYFAMWNGTSWETSNVAYLDFDCWYYQPGCPALNQSEYQPILWLRNNGTDLGIPAFWLNESPPEGYAPYCNALVPRWVLPFEENQGTNTKDLSGKELSWGVRGPSWPLALKFTEVEDQRAEASFTCYDNITVAVWIRCDGYADEIVLTPGIDYHLSVESDGKWFIWYYNTSFSAIKVWESPADYCDGAWRFVVWSRNSSKLSVWVDGEKVVGDKSDNGAPHCVGKLLVGSGGSGEYSFIGQIDEIMIWNRSLGDEEVEKLYEGRYADRSGLVAHYKFGLADSSKVYDHAGEDGAYQDLTLYGSPEWVNSSRKMQGCKKGSCLYFDGYDDIFGKSPWNTSWNRNEMTLALFAKVAPVDHPHLYLLNIRRDGSICGWKVASIGLRHDYIRADFCIDNVWHSLYAHGSYDDNQLHSIVATYDGRYARLYVDGELKQEVEKPGTLSSHRGAQLYIGDFDGGKTNCGVGKCPRYYIDQIYILPFALTPEEVRYYNRTGQIYLSATRLKLPGEVLRITFDDLLKGHYSQARKIRDFSGYENHGTLYFDQVTVWDTGGSTDYDTSDPEGEGWTKVTSTSHSFSGDMVFENSFIRVVVSKITTSTVALYVWSEEAGKWAHQDGWWFKAKLDGTEYMAPGWGAELTYVSKDKAVAKIETPTQAWFEVELESHEPYFRFVVHPNGSTVDWVRLYPYFRKRFEIASEDNQLGFLLDRWFAGTYQGTTDSVGDLQFTDGNAIRNFGNWVGMRSNEHPEYAEKATVIYIGGINKVDSLSYTQSRWWNGIHLANPSDDDYIYVGGFPYNLSRDVILLEAEDHAYGSVTKIVSNRSRVGESVGTGDGSKTHFYLDYAHVVPDSEEIYVDGVLQTSGYSMDYDTGQIIFDSPPASGAVIEANYSYYDAYPGDGSYNAIKYEGSGEALIVYPQVVCPGKGRYRIFVKAKCVGGTGQQFKVWLDRGLQEGNWISCGAADTYWQAWDAGTFWIDDCVELRLYAKGASSSQPLVVDYLLLVRLPDNDEPDEVFSFESGKAAKAVINYEANGTDLALEFDGVDDSIEIANGWEVMQSINSSGEFTLIAWINSPAPTGNTQYIMSYGNWGDPENNLDFGLDSYGKPRLWWEYSGGTDYYLVADQVVADGSWHCLAFVGKSHYAAIYVDSSLAKEDTAAPDFWEMNSLRSLWLGSYRRGYLFRGRVRKLELFNRMLTDSEIKALCNNEATRFSEVTLNTSRLNLCGTYLLPNEDCYLWCYMNVTYPEKPWYFDLLAEVT</sequence>
<gene>
    <name evidence="1" type="ORF">DRO04_00690</name>
</gene>
<reference evidence="1 2" key="1">
    <citation type="submission" date="2018-06" db="EMBL/GenBank/DDBJ databases">
        <title>Extensive metabolic versatility and redundancy in microbially diverse, dynamic hydrothermal sediments.</title>
        <authorList>
            <person name="Dombrowski N."/>
            <person name="Teske A."/>
            <person name="Baker B.J."/>
        </authorList>
    </citation>
    <scope>NUCLEOTIDE SEQUENCE [LARGE SCALE GENOMIC DNA]</scope>
    <source>
        <strain evidence="1">B51_G17</strain>
    </source>
</reference>
<protein>
    <recommendedName>
        <fullName evidence="3">LamG-like jellyroll fold domain-containing protein</fullName>
    </recommendedName>
</protein>
<accession>A0A497JHV1</accession>
<evidence type="ECO:0000313" key="1">
    <source>
        <dbReference type="EMBL" id="RLG71032.1"/>
    </source>
</evidence>
<proteinExistence type="predicted"/>
<dbReference type="InterPro" id="IPR013320">
    <property type="entry name" value="ConA-like_dom_sf"/>
</dbReference>
<dbReference type="Gene3D" id="2.60.120.200">
    <property type="match status" value="3"/>
</dbReference>